<protein>
    <submittedName>
        <fullName evidence="1">Uncharacterized protein</fullName>
    </submittedName>
</protein>
<evidence type="ECO:0000313" key="1">
    <source>
        <dbReference type="EMBL" id="KWA84188.1"/>
    </source>
</evidence>
<dbReference type="EMBL" id="LPHD01000049">
    <property type="protein sequence ID" value="KWA84188.1"/>
    <property type="molecule type" value="Genomic_DNA"/>
</dbReference>
<name>A0A106QDA1_9BURK</name>
<comment type="caution">
    <text evidence="1">The sequence shown here is derived from an EMBL/GenBank/DDBJ whole genome shotgun (WGS) entry which is preliminary data.</text>
</comment>
<dbReference type="RefSeq" id="WP_060192586.1">
    <property type="nucleotide sequence ID" value="NZ_LPHD01000049.1"/>
</dbReference>
<evidence type="ECO:0000313" key="2">
    <source>
        <dbReference type="Proteomes" id="UP000060630"/>
    </source>
</evidence>
<dbReference type="Proteomes" id="UP000060630">
    <property type="component" value="Unassembled WGS sequence"/>
</dbReference>
<proteinExistence type="predicted"/>
<gene>
    <name evidence="1" type="ORF">WL29_22775</name>
</gene>
<organism evidence="1 2">
    <name type="scientific">Burkholderia ubonensis</name>
    <dbReference type="NCBI Taxonomy" id="101571"/>
    <lineage>
        <taxon>Bacteria</taxon>
        <taxon>Pseudomonadati</taxon>
        <taxon>Pseudomonadota</taxon>
        <taxon>Betaproteobacteria</taxon>
        <taxon>Burkholderiales</taxon>
        <taxon>Burkholderiaceae</taxon>
        <taxon>Burkholderia</taxon>
        <taxon>Burkholderia cepacia complex</taxon>
    </lineage>
</organism>
<dbReference type="AlphaFoldDB" id="A0A106QDA1"/>
<accession>A0A106QDA1</accession>
<reference evidence="1 2" key="1">
    <citation type="submission" date="2015-11" db="EMBL/GenBank/DDBJ databases">
        <title>Expanding the genomic diversity of Burkholderia species for the development of highly accurate diagnostics.</title>
        <authorList>
            <person name="Sahl J."/>
            <person name="Keim P."/>
            <person name="Wagner D."/>
        </authorList>
    </citation>
    <scope>NUCLEOTIDE SEQUENCE [LARGE SCALE GENOMIC DNA]</scope>
    <source>
        <strain evidence="1 2">MSMB2087WGS</strain>
    </source>
</reference>
<sequence length="96" mass="10920">MEALTTEQRRARIQELEAELARLRAEEAADPAAAEQYLETVWNELRLACVMSKDAFRQLVTVCRTLKQTSSVRAAQHFCDYAKVPMAQAIPIINRL</sequence>